<evidence type="ECO:0000313" key="2">
    <source>
        <dbReference type="Proteomes" id="UP000585474"/>
    </source>
</evidence>
<evidence type="ECO:0000313" key="1">
    <source>
        <dbReference type="EMBL" id="GFZ07236.1"/>
    </source>
</evidence>
<dbReference type="PANTHER" id="PTHR46388:SF2">
    <property type="entry name" value="NHL REPEAT-CONTAINING PROTEIN 2"/>
    <property type="match status" value="1"/>
</dbReference>
<keyword evidence="2" id="KW-1185">Reference proteome</keyword>
<name>A0A7J0G8V5_9ERIC</name>
<dbReference type="GO" id="GO:0016787">
    <property type="term" value="F:hydrolase activity"/>
    <property type="evidence" value="ECO:0007669"/>
    <property type="project" value="UniProtKB-KW"/>
</dbReference>
<accession>A0A7J0G8V5</accession>
<proteinExistence type="predicted"/>
<dbReference type="OrthoDB" id="273823at2759"/>
<dbReference type="SUPFAM" id="SSF56784">
    <property type="entry name" value="HAD-like"/>
    <property type="match status" value="1"/>
</dbReference>
<gene>
    <name evidence="1" type="ORF">Acr_19g0001730</name>
</gene>
<dbReference type="AlphaFoldDB" id="A0A7J0G8V5"/>
<dbReference type="InterPro" id="IPR036412">
    <property type="entry name" value="HAD-like_sf"/>
</dbReference>
<dbReference type="Gene3D" id="3.40.50.1000">
    <property type="entry name" value="HAD superfamily/HAD-like"/>
    <property type="match status" value="1"/>
</dbReference>
<dbReference type="Pfam" id="PF00702">
    <property type="entry name" value="Hydrolase"/>
    <property type="match status" value="1"/>
</dbReference>
<reference evidence="1 2" key="1">
    <citation type="submission" date="2019-07" db="EMBL/GenBank/DDBJ databases">
        <title>De Novo Assembly of kiwifruit Actinidia rufa.</title>
        <authorList>
            <person name="Sugita-Konishi S."/>
            <person name="Sato K."/>
            <person name="Mori E."/>
            <person name="Abe Y."/>
            <person name="Kisaki G."/>
            <person name="Hamano K."/>
            <person name="Suezawa K."/>
            <person name="Otani M."/>
            <person name="Fukuda T."/>
            <person name="Manabe T."/>
            <person name="Gomi K."/>
            <person name="Tabuchi M."/>
            <person name="Akimitsu K."/>
            <person name="Kataoka I."/>
        </authorList>
    </citation>
    <scope>NUCLEOTIDE SEQUENCE [LARGE SCALE GENOMIC DNA]</scope>
    <source>
        <strain evidence="2">cv. Fuchu</strain>
    </source>
</reference>
<dbReference type="InterPro" id="IPR023198">
    <property type="entry name" value="PGP-like_dom2"/>
</dbReference>
<comment type="caution">
    <text evidence="1">The sequence shown here is derived from an EMBL/GenBank/DDBJ whole genome shotgun (WGS) entry which is preliminary data.</text>
</comment>
<dbReference type="Proteomes" id="UP000585474">
    <property type="component" value="Unassembled WGS sequence"/>
</dbReference>
<dbReference type="EMBL" id="BJWL01000019">
    <property type="protein sequence ID" value="GFZ07236.1"/>
    <property type="molecule type" value="Genomic_DNA"/>
</dbReference>
<dbReference type="Gene3D" id="1.10.150.240">
    <property type="entry name" value="Putative phosphatase, domain 2"/>
    <property type="match status" value="1"/>
</dbReference>
<dbReference type="PANTHER" id="PTHR46388">
    <property type="entry name" value="NHL REPEAT-CONTAINING PROTEIN 2"/>
    <property type="match status" value="1"/>
</dbReference>
<organism evidence="1 2">
    <name type="scientific">Actinidia rufa</name>
    <dbReference type="NCBI Taxonomy" id="165716"/>
    <lineage>
        <taxon>Eukaryota</taxon>
        <taxon>Viridiplantae</taxon>
        <taxon>Streptophyta</taxon>
        <taxon>Embryophyta</taxon>
        <taxon>Tracheophyta</taxon>
        <taxon>Spermatophyta</taxon>
        <taxon>Magnoliopsida</taxon>
        <taxon>eudicotyledons</taxon>
        <taxon>Gunneridae</taxon>
        <taxon>Pentapetalae</taxon>
        <taxon>asterids</taxon>
        <taxon>Ericales</taxon>
        <taxon>Actinidiaceae</taxon>
        <taxon>Actinidia</taxon>
    </lineage>
</organism>
<protein>
    <submittedName>
        <fullName evidence="1">Haloacid dehalogenase-like hydrolase family protein</fullName>
    </submittedName>
</protein>
<keyword evidence="1" id="KW-0378">Hydrolase</keyword>
<dbReference type="InterPro" id="IPR023214">
    <property type="entry name" value="HAD_sf"/>
</dbReference>
<sequence>MMSFKKIQDDCKPLLEAEREEREWVESVIASSLSFPIKTHDRHHHLLLLLLKVGFKTELCASMAAENPSGSTSAATPRACVKLEDKKVPEMGSEWGKVSVVLFDMDGVLCNSEEPSRRAAVDVFAEMGIESRSKISCLSWAQGDLQVMRLRSHTHILLGEAKFLGGVTSAKGAEGFNTEAAKKSFFEIYLDKYAKPNAGIRFPGALELIIQHCKSKGLKVAVASSADRIRRKFSGCWFTIANFWILCEAKNLSLPGRVGLFQGTLVTFAELFWCFYLFRDNQGRLFIADTNNSIIRYLDPNKAKPELLTLELKGVQPPTPKSRSLKQLRRRTSADTETVKINGSSSNEGNLYLKISIPEGCHFSKEARRKFSVEIEPENQVVIDPVEGYLSSEGSASVHFKR</sequence>